<dbReference type="AlphaFoldDB" id="A0A5N5W8Z4"/>
<accession>A0A5N5W8Z4</accession>
<evidence type="ECO:0000313" key="2">
    <source>
        <dbReference type="Proteomes" id="UP000327000"/>
    </source>
</evidence>
<dbReference type="Gene3D" id="3.40.50.12580">
    <property type="match status" value="1"/>
</dbReference>
<organism evidence="1 2">
    <name type="scientific">Streptomyces mobaraensis</name>
    <name type="common">Streptoverticillium mobaraense</name>
    <dbReference type="NCBI Taxonomy" id="35621"/>
    <lineage>
        <taxon>Bacteria</taxon>
        <taxon>Bacillati</taxon>
        <taxon>Actinomycetota</taxon>
        <taxon>Actinomycetes</taxon>
        <taxon>Kitasatosporales</taxon>
        <taxon>Streptomycetaceae</taxon>
        <taxon>Streptomyces</taxon>
    </lineage>
</organism>
<gene>
    <name evidence="1" type="ORF">FRZ00_16215</name>
</gene>
<dbReference type="Proteomes" id="UP000327000">
    <property type="component" value="Unassembled WGS sequence"/>
</dbReference>
<proteinExistence type="predicted"/>
<sequence length="539" mass="57799">MRSAGALHRLLDVLPVFDGDERVVSRFTLVPGSDFDVDALAALDRSGARLLTWDEARSRAHGLVLTASPKGAIRVLPGPRVLLPHGAGFNKALPDEGSPHLPSGLDPHYLLVDGKPWAALHALAHGDQLDRLAAHCPPAAARATVVGDPTLDRLLASLPRRDDFRAALGTGERRLVVLTSTWGPESLLARRPELPAALTRVLPHDTYQLALVLHPNEHSRLGSYDLTRHLAPALRAGTVLAGPYEEWAALLIACDAVVTDHGSTALYAAALGRPVVGAYDGGDELIPGTPMAALLERAPRLTDPAGLAEALRAASAQDVRKCAHAAFDLPGESLPRLRDELYRLLDLRPRAVPVRPRPLPAPRRAAAPNGPAAYAVRTRVTGRRVAVERFPTDTSLPAHHLAAESPYAGPRETQSAAVLWRRSRPAAGTPHTSTWTAGGWTARMLDELPYCGTAAAILTPERCLLRHRTAGTFRLRVEPHRADGRVMRADPAAVVSAVHSWLGSRPERTAPVTLLCDVGPFSVRAVLEPADDADLDDEL</sequence>
<dbReference type="RefSeq" id="WP_152263953.1">
    <property type="nucleotide sequence ID" value="NZ_VOKX01000029.1"/>
</dbReference>
<name>A0A5N5W8Z4_STRMB</name>
<keyword evidence="2" id="KW-1185">Reference proteome</keyword>
<dbReference type="SUPFAM" id="SSF53756">
    <property type="entry name" value="UDP-Glycosyltransferase/glycogen phosphorylase"/>
    <property type="match status" value="1"/>
</dbReference>
<dbReference type="OrthoDB" id="3661391at2"/>
<protein>
    <submittedName>
        <fullName evidence="1">UDP-N-acetyl glucosamine 2-epimerase</fullName>
    </submittedName>
</protein>
<dbReference type="EMBL" id="VOKX01000029">
    <property type="protein sequence ID" value="KAB7844438.1"/>
    <property type="molecule type" value="Genomic_DNA"/>
</dbReference>
<evidence type="ECO:0000313" key="1">
    <source>
        <dbReference type="EMBL" id="KAB7844438.1"/>
    </source>
</evidence>
<dbReference type="InterPro" id="IPR043148">
    <property type="entry name" value="TagF_C"/>
</dbReference>
<comment type="caution">
    <text evidence="1">The sequence shown here is derived from an EMBL/GenBank/DDBJ whole genome shotgun (WGS) entry which is preliminary data.</text>
</comment>
<reference evidence="1 2" key="1">
    <citation type="journal article" date="2019" name="Microb. Cell Fact.">
        <title>Exploring novel herbicidin analogues by transcriptional regulator overexpression and MS/MS molecular networking.</title>
        <authorList>
            <person name="Shi Y."/>
            <person name="Gu R."/>
            <person name="Li Y."/>
            <person name="Wang X."/>
            <person name="Ren W."/>
            <person name="Li X."/>
            <person name="Wang L."/>
            <person name="Xie Y."/>
            <person name="Hong B."/>
        </authorList>
    </citation>
    <scope>NUCLEOTIDE SEQUENCE [LARGE SCALE GENOMIC DNA]</scope>
    <source>
        <strain evidence="1 2">US-43</strain>
    </source>
</reference>